<evidence type="ECO:0000313" key="2">
    <source>
        <dbReference type="EMBL" id="GEK85703.1"/>
    </source>
</evidence>
<dbReference type="Pfam" id="PF12697">
    <property type="entry name" value="Abhydrolase_6"/>
    <property type="match status" value="1"/>
</dbReference>
<proteinExistence type="predicted"/>
<feature type="domain" description="AB hydrolase-1" evidence="1">
    <location>
        <begin position="76"/>
        <end position="273"/>
    </location>
</feature>
<sequence length="299" mass="31668">MSTSMNLAAGGVRLVAAASPALGGRIALPLFFSTRPRMRVRPDDEATHHAARRDVIHVHSRAVHAYQWGTGTRAALLMHGWHGRASQFATLVRDLVADGFRVHAFDAPAHGDSPGARTDARDWIATAQTLARDEGPFDLVVGHSFGAFAALAAARDGVDARRIVSIAGAGGVDAFHTQFARTMGLSTAAQAAFEAAFYRRLGMDRAEADARFDSLAHPLPTATELLVIHDAGDRTLDADNSRALHAAHGERSRLVLTKGLGHNRLLVADEVLDAVLAFAAGGVRAVGIRSSGTRTGLSR</sequence>
<keyword evidence="3" id="KW-1185">Reference proteome</keyword>
<dbReference type="PANTHER" id="PTHR43689">
    <property type="entry name" value="HYDROLASE"/>
    <property type="match status" value="1"/>
</dbReference>
<dbReference type="RefSeq" id="WP_147038332.1">
    <property type="nucleotide sequence ID" value="NZ_BJUW01000003.1"/>
</dbReference>
<evidence type="ECO:0000313" key="3">
    <source>
        <dbReference type="Proteomes" id="UP000321225"/>
    </source>
</evidence>
<reference evidence="2 3" key="1">
    <citation type="submission" date="2019-07" db="EMBL/GenBank/DDBJ databases">
        <title>Whole genome shotgun sequence of Microbacterium aerolatum NBRC 103071.</title>
        <authorList>
            <person name="Hosoyama A."/>
            <person name="Uohara A."/>
            <person name="Ohji S."/>
            <person name="Ichikawa N."/>
        </authorList>
    </citation>
    <scope>NUCLEOTIDE SEQUENCE [LARGE SCALE GENOMIC DNA]</scope>
    <source>
        <strain evidence="2 3">NBRC 103071</strain>
    </source>
</reference>
<dbReference type="OrthoDB" id="9785847at2"/>
<dbReference type="EMBL" id="BJUW01000003">
    <property type="protein sequence ID" value="GEK85703.1"/>
    <property type="molecule type" value="Genomic_DNA"/>
</dbReference>
<dbReference type="InterPro" id="IPR029058">
    <property type="entry name" value="AB_hydrolase_fold"/>
</dbReference>
<dbReference type="AlphaFoldDB" id="A0A511AE90"/>
<accession>A0A511AE90</accession>
<dbReference type="Proteomes" id="UP000321225">
    <property type="component" value="Unassembled WGS sequence"/>
</dbReference>
<name>A0A511AE90_9MICO</name>
<dbReference type="SUPFAM" id="SSF53474">
    <property type="entry name" value="alpha/beta-Hydrolases"/>
    <property type="match status" value="1"/>
</dbReference>
<protein>
    <recommendedName>
        <fullName evidence="1">AB hydrolase-1 domain-containing protein</fullName>
    </recommendedName>
</protein>
<dbReference type="PANTHER" id="PTHR43689:SF8">
    <property type="entry name" value="ALPHA_BETA-HYDROLASES SUPERFAMILY PROTEIN"/>
    <property type="match status" value="1"/>
</dbReference>
<dbReference type="InterPro" id="IPR000073">
    <property type="entry name" value="AB_hydrolase_1"/>
</dbReference>
<dbReference type="Gene3D" id="3.40.50.1820">
    <property type="entry name" value="alpha/beta hydrolase"/>
    <property type="match status" value="1"/>
</dbReference>
<comment type="caution">
    <text evidence="2">The sequence shown here is derived from an EMBL/GenBank/DDBJ whole genome shotgun (WGS) entry which is preliminary data.</text>
</comment>
<dbReference type="GO" id="GO:0003824">
    <property type="term" value="F:catalytic activity"/>
    <property type="evidence" value="ECO:0007669"/>
    <property type="project" value="UniProtKB-ARBA"/>
</dbReference>
<evidence type="ECO:0000259" key="1">
    <source>
        <dbReference type="Pfam" id="PF12697"/>
    </source>
</evidence>
<organism evidence="2 3">
    <name type="scientific">Microbacterium aerolatum</name>
    <dbReference type="NCBI Taxonomy" id="153731"/>
    <lineage>
        <taxon>Bacteria</taxon>
        <taxon>Bacillati</taxon>
        <taxon>Actinomycetota</taxon>
        <taxon>Actinomycetes</taxon>
        <taxon>Micrococcales</taxon>
        <taxon>Microbacteriaceae</taxon>
        <taxon>Microbacterium</taxon>
    </lineage>
</organism>
<gene>
    <name evidence="2" type="ORF">MAE01_08790</name>
</gene>